<accession>A0A0T5PBI4</accession>
<dbReference type="SUPFAM" id="SSF48179">
    <property type="entry name" value="6-phosphogluconate dehydrogenase C-terminal domain-like"/>
    <property type="match status" value="1"/>
</dbReference>
<dbReference type="EC" id="1.5.1.2" evidence="8"/>
<evidence type="ECO:0000313" key="7">
    <source>
        <dbReference type="EMBL" id="KRS18603.1"/>
    </source>
</evidence>
<dbReference type="AlphaFoldDB" id="A0A0T5PBI4"/>
<dbReference type="Pfam" id="PF14748">
    <property type="entry name" value="P5CR_dimer"/>
    <property type="match status" value="1"/>
</dbReference>
<dbReference type="RefSeq" id="WP_057814842.1">
    <property type="nucleotide sequence ID" value="NZ_CP031598.1"/>
</dbReference>
<dbReference type="OrthoDB" id="8418678at2"/>
<dbReference type="Proteomes" id="UP000051401">
    <property type="component" value="Unassembled WGS sequence"/>
</dbReference>
<evidence type="ECO:0000313" key="9">
    <source>
        <dbReference type="Proteomes" id="UP000051401"/>
    </source>
</evidence>
<feature type="binding site" evidence="4">
    <location>
        <begin position="6"/>
        <end position="11"/>
    </location>
    <ligand>
        <name>NADP(+)</name>
        <dbReference type="ChEBI" id="CHEBI:58349"/>
    </ligand>
</feature>
<feature type="domain" description="Pyrroline-5-carboxylate reductase catalytic N-terminal" evidence="5">
    <location>
        <begin position="2"/>
        <end position="92"/>
    </location>
</feature>
<evidence type="ECO:0000259" key="6">
    <source>
        <dbReference type="Pfam" id="PF14748"/>
    </source>
</evidence>
<evidence type="ECO:0000259" key="5">
    <source>
        <dbReference type="Pfam" id="PF03807"/>
    </source>
</evidence>
<reference evidence="8 10" key="2">
    <citation type="submission" date="2018-08" db="EMBL/GenBank/DDBJ databases">
        <title>Genetic Globetrotter - A new plasmid hitch-hiking vast phylogenetic and geographic distances.</title>
        <authorList>
            <person name="Vollmers J."/>
            <person name="Petersen J."/>
        </authorList>
    </citation>
    <scope>NUCLEOTIDE SEQUENCE [LARGE SCALE GENOMIC DNA]</scope>
    <source>
        <strain evidence="8 10">DSM 26383</strain>
    </source>
</reference>
<dbReference type="Pfam" id="PF03807">
    <property type="entry name" value="F420_oxidored"/>
    <property type="match status" value="1"/>
</dbReference>
<dbReference type="InterPro" id="IPR053790">
    <property type="entry name" value="P5CR-like_CS"/>
</dbReference>
<dbReference type="Gene3D" id="3.40.50.720">
    <property type="entry name" value="NAD(P)-binding Rossmann-like Domain"/>
    <property type="match status" value="1"/>
</dbReference>
<keyword evidence="3 8" id="KW-0560">Oxidoreductase</keyword>
<evidence type="ECO:0000256" key="4">
    <source>
        <dbReference type="PIRSR" id="PIRSR000193-1"/>
    </source>
</evidence>
<evidence type="ECO:0000313" key="8">
    <source>
        <dbReference type="EMBL" id="QEW25627.1"/>
    </source>
</evidence>
<reference evidence="7 9" key="1">
    <citation type="submission" date="2015-04" db="EMBL/GenBank/DDBJ databases">
        <title>The draft genome sequence of Roseovarius indicus B108T.</title>
        <authorList>
            <person name="Li G."/>
            <person name="Lai Q."/>
            <person name="Shao Z."/>
            <person name="Yan P."/>
        </authorList>
    </citation>
    <scope>NUCLEOTIDE SEQUENCE [LARGE SCALE GENOMIC DNA]</scope>
    <source>
        <strain evidence="7 9">B108</strain>
    </source>
</reference>
<dbReference type="STRING" id="540747.SAMN04488031_104132"/>
<name>A0A0T5PBI4_9RHOB</name>
<dbReference type="PIRSF" id="PIRSF000193">
    <property type="entry name" value="Pyrrol-5-carb_rd"/>
    <property type="match status" value="1"/>
</dbReference>
<comment type="similarity">
    <text evidence="1">Belongs to the pyrroline-5-carboxylate reductase family.</text>
</comment>
<organism evidence="7 9">
    <name type="scientific">Roseovarius indicus</name>
    <dbReference type="NCBI Taxonomy" id="540747"/>
    <lineage>
        <taxon>Bacteria</taxon>
        <taxon>Pseudomonadati</taxon>
        <taxon>Pseudomonadota</taxon>
        <taxon>Alphaproteobacteria</taxon>
        <taxon>Rhodobacterales</taxon>
        <taxon>Roseobacteraceae</taxon>
        <taxon>Roseovarius</taxon>
    </lineage>
</organism>
<dbReference type="EMBL" id="LAXI01000003">
    <property type="protein sequence ID" value="KRS18603.1"/>
    <property type="molecule type" value="Genomic_DNA"/>
</dbReference>
<dbReference type="InterPro" id="IPR008927">
    <property type="entry name" value="6-PGluconate_DH-like_C_sf"/>
</dbReference>
<dbReference type="PROSITE" id="PS00521">
    <property type="entry name" value="P5CR"/>
    <property type="match status" value="1"/>
</dbReference>
<dbReference type="Gene3D" id="1.10.3730.10">
    <property type="entry name" value="ProC C-terminal domain-like"/>
    <property type="match status" value="1"/>
</dbReference>
<dbReference type="GO" id="GO:0004735">
    <property type="term" value="F:pyrroline-5-carboxylate reductase activity"/>
    <property type="evidence" value="ECO:0007669"/>
    <property type="project" value="UniProtKB-EC"/>
</dbReference>
<evidence type="ECO:0000256" key="2">
    <source>
        <dbReference type="ARBA" id="ARBA00022857"/>
    </source>
</evidence>
<dbReference type="InterPro" id="IPR000304">
    <property type="entry name" value="Pyrroline-COOH_reductase"/>
</dbReference>
<keyword evidence="2 4" id="KW-0521">NADP</keyword>
<protein>
    <submittedName>
        <fullName evidence="8">Pyrroline-5-carboxylate reductase</fullName>
        <ecNumber evidence="8">1.5.1.2</ecNumber>
    </submittedName>
</protein>
<keyword evidence="9" id="KW-1185">Reference proteome</keyword>
<dbReference type="PANTHER" id="PTHR11645">
    <property type="entry name" value="PYRROLINE-5-CARBOXYLATE REDUCTASE"/>
    <property type="match status" value="1"/>
</dbReference>
<evidence type="ECO:0000313" key="10">
    <source>
        <dbReference type="Proteomes" id="UP000325785"/>
    </source>
</evidence>
<dbReference type="GO" id="GO:0055129">
    <property type="term" value="P:L-proline biosynthetic process"/>
    <property type="evidence" value="ECO:0007669"/>
    <property type="project" value="TreeGrafter"/>
</dbReference>
<evidence type="ECO:0000256" key="1">
    <source>
        <dbReference type="ARBA" id="ARBA00005525"/>
    </source>
</evidence>
<gene>
    <name evidence="8" type="primary">proC_1</name>
    <name evidence="8" type="ORF">RIdsm_01414</name>
    <name evidence="7" type="ORF">XM52_07415</name>
</gene>
<dbReference type="Proteomes" id="UP000325785">
    <property type="component" value="Chromosome"/>
</dbReference>
<dbReference type="SUPFAM" id="SSF51735">
    <property type="entry name" value="NAD(P)-binding Rossmann-fold domains"/>
    <property type="match status" value="1"/>
</dbReference>
<sequence>MKLGVIGVGHLAETILRGLLRAGLRPEDICLSPRGHGPQMAKEHGFLLADDNAAVVAASDLVLLAVRPGDAEEAVNGLPWRENQVLMSACAGVPTARLAGPSAPARVVRIMPITASELGASPTIVYPMDPAISPFLDAIGTTMALDTEEQFEAATVSAAIYGWAQDLIRTSAEWGASRGLDPALARQLAAQTFVAAGRIQSEQEAPMGDILASLCTPGGITAAGLERLEQEGIHPAWKGACELVLDMLSTKK</sequence>
<dbReference type="InterPro" id="IPR036291">
    <property type="entry name" value="NAD(P)-bd_dom_sf"/>
</dbReference>
<dbReference type="KEGG" id="rid:RIdsm_01414"/>
<feature type="binding site" evidence="4">
    <location>
        <begin position="65"/>
        <end position="68"/>
    </location>
    <ligand>
        <name>NADP(+)</name>
        <dbReference type="ChEBI" id="CHEBI:58349"/>
    </ligand>
</feature>
<evidence type="ECO:0000256" key="3">
    <source>
        <dbReference type="ARBA" id="ARBA00023002"/>
    </source>
</evidence>
<dbReference type="InterPro" id="IPR028939">
    <property type="entry name" value="P5C_Rdtase_cat_N"/>
</dbReference>
<feature type="binding site" evidence="4">
    <location>
        <position position="52"/>
    </location>
    <ligand>
        <name>NADPH</name>
        <dbReference type="ChEBI" id="CHEBI:57783"/>
    </ligand>
</feature>
<dbReference type="PANTHER" id="PTHR11645:SF0">
    <property type="entry name" value="PYRROLINE-5-CARBOXYLATE REDUCTASE 3"/>
    <property type="match status" value="1"/>
</dbReference>
<proteinExistence type="inferred from homology"/>
<dbReference type="EMBL" id="CP031598">
    <property type="protein sequence ID" value="QEW25627.1"/>
    <property type="molecule type" value="Genomic_DNA"/>
</dbReference>
<dbReference type="InterPro" id="IPR029036">
    <property type="entry name" value="P5CR_dimer"/>
</dbReference>
<dbReference type="PATRIC" id="fig|540747.5.peg.3845"/>
<feature type="domain" description="Pyrroline-5-carboxylate reductase dimerisation" evidence="6">
    <location>
        <begin position="148"/>
        <end position="241"/>
    </location>
</feature>